<dbReference type="RefSeq" id="WP_076392109.1">
    <property type="nucleotide sequence ID" value="NZ_FTOV01000004.1"/>
</dbReference>
<dbReference type="InterPro" id="IPR007298">
    <property type="entry name" value="Cu-R_lipoprotein_NlpE"/>
</dbReference>
<evidence type="ECO:0000313" key="1">
    <source>
        <dbReference type="EMBL" id="SIS94728.1"/>
    </source>
</evidence>
<protein>
    <submittedName>
        <fullName evidence="1">Uncharacterized lipoprotein NlpE involved in copper resistance</fullName>
    </submittedName>
</protein>
<dbReference type="AlphaFoldDB" id="A0A1N7N8Z1"/>
<dbReference type="Pfam" id="PF04170">
    <property type="entry name" value="NlpE"/>
    <property type="match status" value="1"/>
</dbReference>
<organism evidence="1 2">
    <name type="scientific">Chryseobacterium gambrini</name>
    <dbReference type="NCBI Taxonomy" id="373672"/>
    <lineage>
        <taxon>Bacteria</taxon>
        <taxon>Pseudomonadati</taxon>
        <taxon>Bacteroidota</taxon>
        <taxon>Flavobacteriia</taxon>
        <taxon>Flavobacteriales</taxon>
        <taxon>Weeksellaceae</taxon>
        <taxon>Chryseobacterium group</taxon>
        <taxon>Chryseobacterium</taxon>
    </lineage>
</organism>
<evidence type="ECO:0000313" key="2">
    <source>
        <dbReference type="Proteomes" id="UP000185781"/>
    </source>
</evidence>
<dbReference type="Gene3D" id="2.40.128.640">
    <property type="match status" value="1"/>
</dbReference>
<reference evidence="1 2" key="1">
    <citation type="submission" date="2017-01" db="EMBL/GenBank/DDBJ databases">
        <authorList>
            <person name="Mah S.A."/>
            <person name="Swanson W.J."/>
            <person name="Moy G.W."/>
            <person name="Vacquier V.D."/>
        </authorList>
    </citation>
    <scope>NUCLEOTIDE SEQUENCE [LARGE SCALE GENOMIC DNA]</scope>
    <source>
        <strain evidence="1 2">DSM 18014</strain>
    </source>
</reference>
<keyword evidence="1" id="KW-0449">Lipoprotein</keyword>
<dbReference type="Proteomes" id="UP000185781">
    <property type="component" value="Unassembled WGS sequence"/>
</dbReference>
<dbReference type="PROSITE" id="PS51257">
    <property type="entry name" value="PROKAR_LIPOPROTEIN"/>
    <property type="match status" value="1"/>
</dbReference>
<dbReference type="EMBL" id="FTOV01000004">
    <property type="protein sequence ID" value="SIS94728.1"/>
    <property type="molecule type" value="Genomic_DNA"/>
</dbReference>
<dbReference type="OrthoDB" id="5348860at2"/>
<gene>
    <name evidence="1" type="ORF">SAMN05421785_10465</name>
</gene>
<name>A0A1N7N8Z1_9FLAO</name>
<sequence length="158" mass="17458">MKKTIQILGITLMPLVVSCTQKDKNPEVNPKTDPMAIQAPVDSTKTNSVAGADNSENSLDWDGTYEATVPCADCPGIKTTLVLNKDKTFKITEEYLERNSKNEDTGMFVWDSTGSIITLNGKTSKYKYKVGENTLTQLDMEGKPIDGPNKALYIFKKK</sequence>
<accession>A0A1N7N8Z1</accession>
<proteinExistence type="predicted"/>